<dbReference type="InterPro" id="IPR000551">
    <property type="entry name" value="MerR-type_HTH_dom"/>
</dbReference>
<comment type="caution">
    <text evidence="2">The sequence shown here is derived from an EMBL/GenBank/DDBJ whole genome shotgun (WGS) entry which is preliminary data.</text>
</comment>
<reference evidence="2" key="1">
    <citation type="submission" date="2016-10" db="EMBL/GenBank/DDBJ databases">
        <title>Sequence of Gallionella enrichment culture.</title>
        <authorList>
            <person name="Poehlein A."/>
            <person name="Muehling M."/>
            <person name="Daniel R."/>
        </authorList>
    </citation>
    <scope>NUCLEOTIDE SEQUENCE</scope>
</reference>
<dbReference type="InterPro" id="IPR009061">
    <property type="entry name" value="DNA-bd_dom_put_sf"/>
</dbReference>
<protein>
    <recommendedName>
        <fullName evidence="1">HTH merR-type domain-containing protein</fullName>
    </recommendedName>
</protein>
<feature type="domain" description="HTH merR-type" evidence="1">
    <location>
        <begin position="25"/>
        <end position="92"/>
    </location>
</feature>
<dbReference type="EMBL" id="MLJW01000124">
    <property type="protein sequence ID" value="OIQ98021.1"/>
    <property type="molecule type" value="Genomic_DNA"/>
</dbReference>
<accession>A0A1J5SCS1</accession>
<organism evidence="2">
    <name type="scientific">mine drainage metagenome</name>
    <dbReference type="NCBI Taxonomy" id="410659"/>
    <lineage>
        <taxon>unclassified sequences</taxon>
        <taxon>metagenomes</taxon>
        <taxon>ecological metagenomes</taxon>
    </lineage>
</organism>
<dbReference type="Gene3D" id="1.10.1660.10">
    <property type="match status" value="1"/>
</dbReference>
<gene>
    <name evidence="2" type="ORF">GALL_199420</name>
</gene>
<evidence type="ECO:0000313" key="2">
    <source>
        <dbReference type="EMBL" id="OIQ98021.1"/>
    </source>
</evidence>
<name>A0A1J5SCS1_9ZZZZ</name>
<dbReference type="Pfam" id="PF13411">
    <property type="entry name" value="MerR_1"/>
    <property type="match status" value="1"/>
</dbReference>
<dbReference type="SUPFAM" id="SSF46955">
    <property type="entry name" value="Putative DNA-binding domain"/>
    <property type="match status" value="1"/>
</dbReference>
<proteinExistence type="predicted"/>
<dbReference type="GO" id="GO:0006355">
    <property type="term" value="P:regulation of DNA-templated transcription"/>
    <property type="evidence" value="ECO:0007669"/>
    <property type="project" value="InterPro"/>
</dbReference>
<evidence type="ECO:0000259" key="1">
    <source>
        <dbReference type="Pfam" id="PF13411"/>
    </source>
</evidence>
<dbReference type="GO" id="GO:0003677">
    <property type="term" value="F:DNA binding"/>
    <property type="evidence" value="ECO:0007669"/>
    <property type="project" value="InterPro"/>
</dbReference>
<dbReference type="AlphaFoldDB" id="A0A1J5SCS1"/>
<sequence length="111" mass="13084">MNESDRPEKYPLTLARLPDCSRSAYTLEETARLVGVSPDRLRSYCSLGLLGSMRETPKVGLSFDNDALYELRRIERYRRTHGFSRRTLKLICSLWRENEDLKAELRFLRTR</sequence>